<organism evidence="1 2">
    <name type="scientific">Glossina austeni</name>
    <name type="common">Savannah tsetse fly</name>
    <dbReference type="NCBI Taxonomy" id="7395"/>
    <lineage>
        <taxon>Eukaryota</taxon>
        <taxon>Metazoa</taxon>
        <taxon>Ecdysozoa</taxon>
        <taxon>Arthropoda</taxon>
        <taxon>Hexapoda</taxon>
        <taxon>Insecta</taxon>
        <taxon>Pterygota</taxon>
        <taxon>Neoptera</taxon>
        <taxon>Endopterygota</taxon>
        <taxon>Diptera</taxon>
        <taxon>Brachycera</taxon>
        <taxon>Muscomorpha</taxon>
        <taxon>Hippoboscoidea</taxon>
        <taxon>Glossinidae</taxon>
        <taxon>Glossina</taxon>
    </lineage>
</organism>
<dbReference type="AlphaFoldDB" id="A0A1A9V2K5"/>
<keyword evidence="2" id="KW-1185">Reference proteome</keyword>
<dbReference type="VEuPathDB" id="VectorBase:GAUT023728"/>
<evidence type="ECO:0000313" key="2">
    <source>
        <dbReference type="Proteomes" id="UP000078200"/>
    </source>
</evidence>
<accession>A0A1A9V2K5</accession>
<dbReference type="Proteomes" id="UP000078200">
    <property type="component" value="Unassembled WGS sequence"/>
</dbReference>
<sequence length="107" mass="12562">MILNCMSTLGFVYRMILTENHATKWPFWRSPVLVMIVSVGPHLRNQLHCTDFAVEDFSVASSITPLQGECENIVHIRFHIHFHLSVDYTIFKQLEKQLVRNNFRKMS</sequence>
<dbReference type="EnsemblMetazoa" id="GAUT023728-RA">
    <property type="protein sequence ID" value="GAUT023728-PA"/>
    <property type="gene ID" value="GAUT023728"/>
</dbReference>
<evidence type="ECO:0000313" key="1">
    <source>
        <dbReference type="EnsemblMetazoa" id="GAUT023728-PA"/>
    </source>
</evidence>
<name>A0A1A9V2K5_GLOAU</name>
<protein>
    <submittedName>
        <fullName evidence="1">Uncharacterized protein</fullName>
    </submittedName>
</protein>
<reference evidence="1" key="1">
    <citation type="submission" date="2020-05" db="UniProtKB">
        <authorList>
            <consortium name="EnsemblMetazoa"/>
        </authorList>
    </citation>
    <scope>IDENTIFICATION</scope>
    <source>
        <strain evidence="1">TTRI</strain>
    </source>
</reference>
<proteinExistence type="predicted"/>
<dbReference type="STRING" id="7395.A0A1A9V2K5"/>